<dbReference type="GO" id="GO:0016757">
    <property type="term" value="F:glycosyltransferase activity"/>
    <property type="evidence" value="ECO:0007669"/>
    <property type="project" value="UniProtKB-KW"/>
</dbReference>
<name>A0ABU3C8A9_9FLAO</name>
<organism evidence="5 6">
    <name type="scientific">Autumnicola tepida</name>
    <dbReference type="NCBI Taxonomy" id="3075595"/>
    <lineage>
        <taxon>Bacteria</taxon>
        <taxon>Pseudomonadati</taxon>
        <taxon>Bacteroidota</taxon>
        <taxon>Flavobacteriia</taxon>
        <taxon>Flavobacteriales</taxon>
        <taxon>Flavobacteriaceae</taxon>
        <taxon>Autumnicola</taxon>
    </lineage>
</organism>
<sequence>MQYQVAVLLTCHNRKNKTLSCLKALSNCKLPKGISLSVFLVDDGSKDGTGQAVREKFPEVNIIQGDGSLFWNKGMRLAWKKASESKNYDYYFWLNDDTILDRNGFLKIFKIYNEAKTLEKNEVIVTAACRVSFDKNFFSYGGRTDFGPIIPNGELQVCKYINGNAVLIPKKIYKKVGFLSDEYTHGMGDFDYGLRAMKLGYKSYTTKTFVASCPPNLGIPGWCDPKNRLLKRWELFHTPLGLNIKEYIQFRKKFWGNKWLVFAVKAYAKMLFPNLYKVIS</sequence>
<evidence type="ECO:0000256" key="2">
    <source>
        <dbReference type="ARBA" id="ARBA00022676"/>
    </source>
</evidence>
<feature type="domain" description="Glycosyltransferase 2-like" evidence="4">
    <location>
        <begin position="7"/>
        <end position="151"/>
    </location>
</feature>
<evidence type="ECO:0000256" key="1">
    <source>
        <dbReference type="ARBA" id="ARBA00006739"/>
    </source>
</evidence>
<dbReference type="RefSeq" id="WP_311533982.1">
    <property type="nucleotide sequence ID" value="NZ_JAVRHQ010000004.1"/>
</dbReference>
<dbReference type="InterPro" id="IPR001173">
    <property type="entry name" value="Glyco_trans_2-like"/>
</dbReference>
<evidence type="ECO:0000259" key="4">
    <source>
        <dbReference type="Pfam" id="PF00535"/>
    </source>
</evidence>
<evidence type="ECO:0000313" key="5">
    <source>
        <dbReference type="EMBL" id="MDT0642310.1"/>
    </source>
</evidence>
<protein>
    <submittedName>
        <fullName evidence="5">Glycosyltransferase family 2 protein</fullName>
        <ecNumber evidence="5">2.4.-.-</ecNumber>
    </submittedName>
</protein>
<accession>A0ABU3C8A9</accession>
<keyword evidence="6" id="KW-1185">Reference proteome</keyword>
<gene>
    <name evidence="5" type="ORF">RM553_05640</name>
</gene>
<dbReference type="Pfam" id="PF00535">
    <property type="entry name" value="Glycos_transf_2"/>
    <property type="match status" value="1"/>
</dbReference>
<dbReference type="Proteomes" id="UP001262889">
    <property type="component" value="Unassembled WGS sequence"/>
</dbReference>
<evidence type="ECO:0000256" key="3">
    <source>
        <dbReference type="ARBA" id="ARBA00022679"/>
    </source>
</evidence>
<dbReference type="EMBL" id="JAVRHQ010000004">
    <property type="protein sequence ID" value="MDT0642310.1"/>
    <property type="molecule type" value="Genomic_DNA"/>
</dbReference>
<keyword evidence="2 5" id="KW-0328">Glycosyltransferase</keyword>
<dbReference type="EC" id="2.4.-.-" evidence="5"/>
<dbReference type="SUPFAM" id="SSF53448">
    <property type="entry name" value="Nucleotide-diphospho-sugar transferases"/>
    <property type="match status" value="1"/>
</dbReference>
<dbReference type="Gene3D" id="3.90.550.10">
    <property type="entry name" value="Spore Coat Polysaccharide Biosynthesis Protein SpsA, Chain A"/>
    <property type="match status" value="1"/>
</dbReference>
<reference evidence="5 6" key="1">
    <citation type="submission" date="2023-09" db="EMBL/GenBank/DDBJ databases">
        <authorList>
            <person name="Rey-Velasco X."/>
        </authorList>
    </citation>
    <scope>NUCLEOTIDE SEQUENCE [LARGE SCALE GENOMIC DNA]</scope>
    <source>
        <strain evidence="5 6">F363</strain>
    </source>
</reference>
<dbReference type="PANTHER" id="PTHR43179">
    <property type="entry name" value="RHAMNOSYLTRANSFERASE WBBL"/>
    <property type="match status" value="1"/>
</dbReference>
<dbReference type="PANTHER" id="PTHR43179:SF12">
    <property type="entry name" value="GALACTOFURANOSYLTRANSFERASE GLFT2"/>
    <property type="match status" value="1"/>
</dbReference>
<keyword evidence="3 5" id="KW-0808">Transferase</keyword>
<evidence type="ECO:0000313" key="6">
    <source>
        <dbReference type="Proteomes" id="UP001262889"/>
    </source>
</evidence>
<dbReference type="InterPro" id="IPR029044">
    <property type="entry name" value="Nucleotide-diphossugar_trans"/>
</dbReference>
<proteinExistence type="inferred from homology"/>
<comment type="similarity">
    <text evidence="1">Belongs to the glycosyltransferase 2 family.</text>
</comment>
<comment type="caution">
    <text evidence="5">The sequence shown here is derived from an EMBL/GenBank/DDBJ whole genome shotgun (WGS) entry which is preliminary data.</text>
</comment>